<comment type="similarity">
    <text evidence="1">Belongs to the membrane fusion protein (MFP) (TC 8.A.1) family.</text>
</comment>
<dbReference type="GO" id="GO:1990281">
    <property type="term" value="C:efflux pump complex"/>
    <property type="evidence" value="ECO:0007669"/>
    <property type="project" value="TreeGrafter"/>
</dbReference>
<dbReference type="SUPFAM" id="SSF111369">
    <property type="entry name" value="HlyD-like secretion proteins"/>
    <property type="match status" value="1"/>
</dbReference>
<dbReference type="AlphaFoldDB" id="A0A171KPR7"/>
<dbReference type="RefSeq" id="WP_068373629.1">
    <property type="nucleotide sequence ID" value="NZ_CBCSEB010000003.1"/>
</dbReference>
<reference evidence="5 7" key="1">
    <citation type="submission" date="2015-04" db="EMBL/GenBank/DDBJ databases">
        <title>Genome sequence of Kerstersia gyiorum CG1.</title>
        <authorList>
            <person name="Greninger A.L."/>
            <person name="Kozyreva V."/>
            <person name="Chaturvedi V."/>
        </authorList>
    </citation>
    <scope>NUCLEOTIDE SEQUENCE [LARGE SCALE GENOMIC DNA]</scope>
    <source>
        <strain evidence="5 7">CG1</strain>
    </source>
</reference>
<dbReference type="InterPro" id="IPR006143">
    <property type="entry name" value="RND_pump_MFP"/>
</dbReference>
<organism evidence="5 7">
    <name type="scientific">Kerstersia gyiorum</name>
    <dbReference type="NCBI Taxonomy" id="206506"/>
    <lineage>
        <taxon>Bacteria</taxon>
        <taxon>Pseudomonadati</taxon>
        <taxon>Pseudomonadota</taxon>
        <taxon>Betaproteobacteria</taxon>
        <taxon>Burkholderiales</taxon>
        <taxon>Alcaligenaceae</taxon>
        <taxon>Kerstersia</taxon>
    </lineage>
</organism>
<proteinExistence type="inferred from homology"/>
<name>A0A171KPR7_9BURK</name>
<gene>
    <name evidence="5" type="ORF">AAV32_14215</name>
    <name evidence="6" type="ORF">EV679_0182</name>
</gene>
<dbReference type="NCBIfam" id="TIGR01730">
    <property type="entry name" value="RND_mfp"/>
    <property type="match status" value="1"/>
</dbReference>
<dbReference type="Pfam" id="PF25989">
    <property type="entry name" value="YknX_C"/>
    <property type="match status" value="1"/>
</dbReference>
<dbReference type="Gene3D" id="2.40.30.170">
    <property type="match status" value="1"/>
</dbReference>
<protein>
    <submittedName>
        <fullName evidence="6">Multidrug efflux system membrane fusion protein</fullName>
    </submittedName>
    <submittedName>
        <fullName evidence="5">RND transporter MFP subunit</fullName>
    </submittedName>
</protein>
<dbReference type="PANTHER" id="PTHR30469:SF29">
    <property type="entry name" value="BLR2860 PROTEIN"/>
    <property type="match status" value="1"/>
</dbReference>
<dbReference type="Pfam" id="PF25917">
    <property type="entry name" value="BSH_RND"/>
    <property type="match status" value="1"/>
</dbReference>
<dbReference type="Proteomes" id="UP000078084">
    <property type="component" value="Unassembled WGS sequence"/>
</dbReference>
<dbReference type="InterPro" id="IPR058625">
    <property type="entry name" value="MdtA-like_BSH"/>
</dbReference>
<sequence>MKKNNGFWGMAAVSVAVAALALVVLLLTDRSSAQAGGAWPATKVALAQAERIAAPRALHGVGALEAARQVSLAAEVSGRVTRIAFESGQSVKAGQLLVQINDAPEQAERLRLQAQLRNAETVLARTRVLRADKVATQEQLDNATAARDMARGELRRVEAVIAQKAVRAPFDGVVGIRRIHEGQYLNAGDAIASLVDARTMHVNFSLDEQAVRHLHVGQPVALQLDAWPDQAFEARITAIDPMIGESRTVQVQASLPNETGVLRAGMFAGIQVQRPQPEVVLAVPETAVTYSAYGQTVFVARSEEDKGLIVRRVSVKTGERWDGRVEVESGLAEGDQVVVSGQIKLSDGMQVEAVANDALRDAGQPGSAAAGTAGGAGA</sequence>
<dbReference type="InterPro" id="IPR058637">
    <property type="entry name" value="YknX-like_C"/>
</dbReference>
<evidence type="ECO:0000259" key="3">
    <source>
        <dbReference type="Pfam" id="PF25954"/>
    </source>
</evidence>
<reference evidence="6 8" key="2">
    <citation type="submission" date="2019-02" db="EMBL/GenBank/DDBJ databases">
        <title>Genomic Encyclopedia of Type Strains, Phase IV (KMG-IV): sequencing the most valuable type-strain genomes for metagenomic binning, comparative biology and taxonomic classification.</title>
        <authorList>
            <person name="Goeker M."/>
        </authorList>
    </citation>
    <scope>NUCLEOTIDE SEQUENCE [LARGE SCALE GENOMIC DNA]</scope>
    <source>
        <strain evidence="6 8">DSM 16618</strain>
    </source>
</reference>
<dbReference type="Gene3D" id="2.40.420.20">
    <property type="match status" value="1"/>
</dbReference>
<evidence type="ECO:0000259" key="4">
    <source>
        <dbReference type="Pfam" id="PF25989"/>
    </source>
</evidence>
<evidence type="ECO:0000259" key="2">
    <source>
        <dbReference type="Pfam" id="PF25917"/>
    </source>
</evidence>
<evidence type="ECO:0000313" key="7">
    <source>
        <dbReference type="Proteomes" id="UP000078084"/>
    </source>
</evidence>
<evidence type="ECO:0000313" key="8">
    <source>
        <dbReference type="Proteomes" id="UP000292039"/>
    </source>
</evidence>
<evidence type="ECO:0000313" key="6">
    <source>
        <dbReference type="EMBL" id="RZS72998.1"/>
    </source>
</evidence>
<evidence type="ECO:0000256" key="1">
    <source>
        <dbReference type="ARBA" id="ARBA00009477"/>
    </source>
</evidence>
<feature type="domain" description="CusB-like beta-barrel" evidence="3">
    <location>
        <begin position="202"/>
        <end position="274"/>
    </location>
</feature>
<dbReference type="GO" id="GO:0015562">
    <property type="term" value="F:efflux transmembrane transporter activity"/>
    <property type="evidence" value="ECO:0007669"/>
    <property type="project" value="TreeGrafter"/>
</dbReference>
<dbReference type="EMBL" id="LBNE01000011">
    <property type="protein sequence ID" value="KKO70884.1"/>
    <property type="molecule type" value="Genomic_DNA"/>
</dbReference>
<dbReference type="STRING" id="206506.AAV32_14215"/>
<dbReference type="Proteomes" id="UP000292039">
    <property type="component" value="Unassembled WGS sequence"/>
</dbReference>
<feature type="domain" description="Multidrug resistance protein MdtA-like barrel-sandwich hybrid" evidence="2">
    <location>
        <begin position="68"/>
        <end position="195"/>
    </location>
</feature>
<dbReference type="FunFam" id="2.40.30.170:FF:000010">
    <property type="entry name" value="Efflux RND transporter periplasmic adaptor subunit"/>
    <property type="match status" value="1"/>
</dbReference>
<comment type="caution">
    <text evidence="5">The sequence shown here is derived from an EMBL/GenBank/DDBJ whole genome shotgun (WGS) entry which is preliminary data.</text>
</comment>
<dbReference type="PATRIC" id="fig|206506.3.peg.3027"/>
<dbReference type="Gene3D" id="2.40.50.100">
    <property type="match status" value="1"/>
</dbReference>
<dbReference type="InterPro" id="IPR058792">
    <property type="entry name" value="Beta-barrel_RND_2"/>
</dbReference>
<accession>A0A171KPR7</accession>
<feature type="domain" description="YknX-like C-terminal permuted SH3-like" evidence="4">
    <location>
        <begin position="280"/>
        <end position="352"/>
    </location>
</feature>
<dbReference type="EMBL" id="SGWZ01000001">
    <property type="protein sequence ID" value="RZS72998.1"/>
    <property type="molecule type" value="Genomic_DNA"/>
</dbReference>
<dbReference type="Pfam" id="PF25954">
    <property type="entry name" value="Beta-barrel_RND_2"/>
    <property type="match status" value="1"/>
</dbReference>
<evidence type="ECO:0000313" key="5">
    <source>
        <dbReference type="EMBL" id="KKO70884.1"/>
    </source>
</evidence>
<dbReference type="PANTHER" id="PTHR30469">
    <property type="entry name" value="MULTIDRUG RESISTANCE PROTEIN MDTA"/>
    <property type="match status" value="1"/>
</dbReference>
<keyword evidence="7" id="KW-1185">Reference proteome</keyword>